<dbReference type="AlphaFoldDB" id="A0A553MUS0"/>
<dbReference type="SMART" id="SM00034">
    <property type="entry name" value="CLECT"/>
    <property type="match status" value="1"/>
</dbReference>
<keyword evidence="4" id="KW-1185">Reference proteome</keyword>
<feature type="domain" description="C-type lectin" evidence="2">
    <location>
        <begin position="424"/>
        <end position="546"/>
    </location>
</feature>
<evidence type="ECO:0000313" key="3">
    <source>
        <dbReference type="EMBL" id="TRY56924.1"/>
    </source>
</evidence>
<protein>
    <recommendedName>
        <fullName evidence="2">C-type lectin domain-containing protein</fullName>
    </recommendedName>
</protein>
<reference evidence="3 4" key="1">
    <citation type="journal article" date="2019" name="Sci. Data">
        <title>Hybrid genome assembly and annotation of Danionella translucida.</title>
        <authorList>
            <person name="Kadobianskyi M."/>
            <person name="Schulze L."/>
            <person name="Schuelke M."/>
            <person name="Judkewitz B."/>
        </authorList>
    </citation>
    <scope>NUCLEOTIDE SEQUENCE [LARGE SCALE GENOMIC DNA]</scope>
    <source>
        <strain evidence="3 4">Bolton</strain>
    </source>
</reference>
<dbReference type="PROSITE" id="PS50041">
    <property type="entry name" value="C_TYPE_LECTIN_2"/>
    <property type="match status" value="1"/>
</dbReference>
<evidence type="ECO:0000256" key="1">
    <source>
        <dbReference type="SAM" id="SignalP"/>
    </source>
</evidence>
<dbReference type="Pfam" id="PF00059">
    <property type="entry name" value="Lectin_C"/>
    <property type="match status" value="1"/>
</dbReference>
<proteinExistence type="predicted"/>
<evidence type="ECO:0000259" key="2">
    <source>
        <dbReference type="PROSITE" id="PS50041"/>
    </source>
</evidence>
<dbReference type="STRING" id="623744.A0A553MUS0"/>
<name>A0A553MUS0_9TELE</name>
<dbReference type="CDD" id="cd00037">
    <property type="entry name" value="CLECT"/>
    <property type="match status" value="1"/>
</dbReference>
<accession>A0A553MUS0</accession>
<dbReference type="PANTHER" id="PTHR45784">
    <property type="entry name" value="C-TYPE LECTIN DOMAIN FAMILY 20 MEMBER A-RELATED"/>
    <property type="match status" value="1"/>
</dbReference>
<dbReference type="Gene3D" id="3.10.100.10">
    <property type="entry name" value="Mannose-Binding Protein A, subunit A"/>
    <property type="match status" value="1"/>
</dbReference>
<feature type="signal peptide" evidence="1">
    <location>
        <begin position="1"/>
        <end position="16"/>
    </location>
</feature>
<dbReference type="PANTHER" id="PTHR45784:SF3">
    <property type="entry name" value="C-TYPE LECTIN DOMAIN FAMILY 4 MEMBER K-LIKE-RELATED"/>
    <property type="match status" value="1"/>
</dbReference>
<dbReference type="OrthoDB" id="7357196at2759"/>
<dbReference type="Proteomes" id="UP000316079">
    <property type="component" value="Unassembled WGS sequence"/>
</dbReference>
<keyword evidence="1" id="KW-0732">Signal</keyword>
<dbReference type="InterPro" id="IPR016186">
    <property type="entry name" value="C-type_lectin-like/link_sf"/>
</dbReference>
<comment type="caution">
    <text evidence="3">The sequence shown here is derived from an EMBL/GenBank/DDBJ whole genome shotgun (WGS) entry which is preliminary data.</text>
</comment>
<gene>
    <name evidence="3" type="ORF">DNTS_020342</name>
</gene>
<evidence type="ECO:0000313" key="4">
    <source>
        <dbReference type="Proteomes" id="UP000316079"/>
    </source>
</evidence>
<organism evidence="3 4">
    <name type="scientific">Danionella cerebrum</name>
    <dbReference type="NCBI Taxonomy" id="2873325"/>
    <lineage>
        <taxon>Eukaryota</taxon>
        <taxon>Metazoa</taxon>
        <taxon>Chordata</taxon>
        <taxon>Craniata</taxon>
        <taxon>Vertebrata</taxon>
        <taxon>Euteleostomi</taxon>
        <taxon>Actinopterygii</taxon>
        <taxon>Neopterygii</taxon>
        <taxon>Teleostei</taxon>
        <taxon>Ostariophysi</taxon>
        <taxon>Cypriniformes</taxon>
        <taxon>Danionidae</taxon>
        <taxon>Danioninae</taxon>
        <taxon>Danionella</taxon>
    </lineage>
</organism>
<sequence length="570" mass="63409">MLALLLTALMFSRGLSMDSRGTSFTTAFPENIAFYFPKTYNLLKITVLFNDTAVNITSLANGNSTTKSGVSNGTILTLNLTKDVEEYRFVPSNKSFRITSNKNITVLSVSGWEGRFQSHVVEPDQNLGTVYQVPLLNIQFTNNQFQAPATLLFNLRLMIINAADKDNTVTIKKVDPSGQSLEDKVTLGPLSLIQIKTNVSVKEINAEFNVSVILTHPCLDGINCSCNMVRSQLKPQSSGDQIATFPVPPIFNITQIQVTTKRPFRVAQGVYSVQNSITVYNSTDILPLFSNNLNQNFLISTSVPVTLHLISPGLILDIMSTSMFSGCFLVDFNSTQSGALVIANTSSTSGVQINDQPLASNVMWRILNGTGFSWAMVEAQQIGTIWHQTDKIGVYMIERLDIWTIYGSPAITLGMTPDRSGCLLNSENFVLGDDKMSWSLSREYCMETADELATLNTLDNQNKLSLYLAQEEVTDGWISLRRSLYSTNWYWKSEDHSPPNVTFTYWAYGQPEKPEKGLCASISLDTPTKFMWKSARCCSENKPVCFNRPKYFSFNKTVHQMLNGSSEESA</sequence>
<feature type="chain" id="PRO_5021755169" description="C-type lectin domain-containing protein" evidence="1">
    <location>
        <begin position="17"/>
        <end position="570"/>
    </location>
</feature>
<dbReference type="InterPro" id="IPR001304">
    <property type="entry name" value="C-type_lectin-like"/>
</dbReference>
<dbReference type="EMBL" id="SRMA01027252">
    <property type="protein sequence ID" value="TRY56924.1"/>
    <property type="molecule type" value="Genomic_DNA"/>
</dbReference>
<dbReference type="SUPFAM" id="SSF56436">
    <property type="entry name" value="C-type lectin-like"/>
    <property type="match status" value="1"/>
</dbReference>
<dbReference type="InterPro" id="IPR016187">
    <property type="entry name" value="CTDL_fold"/>
</dbReference>